<evidence type="ECO:0000313" key="1">
    <source>
        <dbReference type="EMBL" id="GMH04415.1"/>
    </source>
</evidence>
<keyword evidence="2" id="KW-1185">Reference proteome</keyword>
<dbReference type="Proteomes" id="UP001279734">
    <property type="component" value="Unassembled WGS sequence"/>
</dbReference>
<gene>
    <name evidence="1" type="ORF">Nepgr_006254</name>
</gene>
<reference evidence="1" key="1">
    <citation type="submission" date="2023-05" db="EMBL/GenBank/DDBJ databases">
        <title>Nepenthes gracilis genome sequencing.</title>
        <authorList>
            <person name="Fukushima K."/>
        </authorList>
    </citation>
    <scope>NUCLEOTIDE SEQUENCE</scope>
    <source>
        <strain evidence="1">SING2019-196</strain>
    </source>
</reference>
<evidence type="ECO:0000313" key="2">
    <source>
        <dbReference type="Proteomes" id="UP001279734"/>
    </source>
</evidence>
<dbReference type="PANTHER" id="PTHR37261:SF1">
    <property type="entry name" value="40S RIBOSOMAL PROTEIN S27"/>
    <property type="match status" value="1"/>
</dbReference>
<protein>
    <submittedName>
        <fullName evidence="1">Uncharacterized protein</fullName>
    </submittedName>
</protein>
<dbReference type="EMBL" id="BSYO01000005">
    <property type="protein sequence ID" value="GMH04415.1"/>
    <property type="molecule type" value="Genomic_DNA"/>
</dbReference>
<accession>A0AAD3S564</accession>
<comment type="caution">
    <text evidence="1">The sequence shown here is derived from an EMBL/GenBank/DDBJ whole genome shotgun (WGS) entry which is preliminary data.</text>
</comment>
<proteinExistence type="predicted"/>
<sequence length="943" mass="102014">MERETETAPRMSATTKTTTWPIIHGYIDDTVAHESSLLSADDSDTVAVGPKPLLVLRRSDSQPCEITICFTQQHEIRQVYVKSTARVYEVYYAADVQSDNEYLCTVQCGMAGVNGETLEITKDEEVLPANNAQGSLCASSNVSNRHSDALESRNNGGSSTNEDGWVEVKVPESPCIYDGDTSLPKKSEIFLERGSLDFYEATAEISDADPCISITLRLVSIQSGESVYIDEVYVFADPVISADMDSPPNNMENSAGNALMSMLVPTLLQLSKSRISQMQNTCDSIKTETRVCQDAGTTLSGSAITFDKIQQERMLHATDPQRVRLEFPKQALDREDMLDSTSGVNFSCSHIEKTMDQIASRVAKIEDFCLRFEENMLKPITRMEARVEKIEQQMELLTKISHLSATASCTRISASEFSCNGLDSKSFHSGGNNYPCCSAPESCKNVDFPFDESSIPPNDMSLSASAAQLLPGLVFSAPEFSNVGDKEENDAIEAINISPEHILRKPLSIDDASASALSGFLSSTSAHPHMSARITEATPANFLGEGRGGNKVASALVQGDEPVIPFIYQNICNDTDKSLKSSPKDMSSSTSAAQLLPGLVFSAPEFANVDDEEENDAIDAINDSPEHYLRKPSSIDDALASALSGFLYSTSAQPHRSARIPEATPADFLGEEGGGDKVASSLVRGDEPVIPTIYQNVCNETDKSLKSSVVTSHEDSMKSGGPEYAVVDHDFEGTVESVDGEEHPLGEVGGKSCFNFAMDFELDQDEKGTTNDSHLIVVAVEAREAAIETGKTSISDVASEADASEIDFSSYKEVVEEGPDVLQDVSKLQSPSAVDFSIPILDVQFCLLENPITMSPLEALLSGIQEADVDAACVEERDVGSFSEQNHVVYVEGQQSASPLTINHQLVNLDDYVSGDLLLSISEEIPPDSPICSEKHGTFLSLI</sequence>
<dbReference type="AlphaFoldDB" id="A0AAD3S564"/>
<name>A0AAD3S564_NEPGR</name>
<dbReference type="PANTHER" id="PTHR37261">
    <property type="entry name" value="40S RIBOSOMAL PROTEIN S27"/>
    <property type="match status" value="1"/>
</dbReference>
<organism evidence="1 2">
    <name type="scientific">Nepenthes gracilis</name>
    <name type="common">Slender pitcher plant</name>
    <dbReference type="NCBI Taxonomy" id="150966"/>
    <lineage>
        <taxon>Eukaryota</taxon>
        <taxon>Viridiplantae</taxon>
        <taxon>Streptophyta</taxon>
        <taxon>Embryophyta</taxon>
        <taxon>Tracheophyta</taxon>
        <taxon>Spermatophyta</taxon>
        <taxon>Magnoliopsida</taxon>
        <taxon>eudicotyledons</taxon>
        <taxon>Gunneridae</taxon>
        <taxon>Pentapetalae</taxon>
        <taxon>Caryophyllales</taxon>
        <taxon>Nepenthaceae</taxon>
        <taxon>Nepenthes</taxon>
    </lineage>
</organism>